<proteinExistence type="predicted"/>
<accession>A0A6C0EQK8</accession>
<evidence type="ECO:0000313" key="1">
    <source>
        <dbReference type="EMBL" id="QHT31278.1"/>
    </source>
</evidence>
<dbReference type="AlphaFoldDB" id="A0A6C0EQK8"/>
<name>A0A6C0EQK8_9ZZZZ</name>
<sequence length="210" mass="25196">MEVNYVCSFGSVCHTAVFMKRNNLKLASYPFDWIISDYKKIIHCIEDDFNIFLDKSYYITISHNKCGHSFYDKQYMFFHHNLLTNEDDYNYFTRCVNRFKKLLKYQGHKLFIMTFVNPENGGYSEDLKNDIFDFNTRLSKYTNDYTILVILHFPHNTNNYNITKNESVHFLELYTNSESNGSVFTNENDNMYLDSIIKEHYKFNLYTLDT</sequence>
<dbReference type="InterPro" id="IPR014903">
    <property type="entry name" value="DUF1796"/>
</dbReference>
<reference evidence="1" key="1">
    <citation type="journal article" date="2020" name="Nature">
        <title>Giant virus diversity and host interactions through global metagenomics.</title>
        <authorList>
            <person name="Schulz F."/>
            <person name="Roux S."/>
            <person name="Paez-Espino D."/>
            <person name="Jungbluth S."/>
            <person name="Walsh D.A."/>
            <person name="Denef V.J."/>
            <person name="McMahon K.D."/>
            <person name="Konstantinidis K.T."/>
            <person name="Eloe-Fadrosh E.A."/>
            <person name="Kyrpides N.C."/>
            <person name="Woyke T."/>
        </authorList>
    </citation>
    <scope>NUCLEOTIDE SEQUENCE</scope>
    <source>
        <strain evidence="1">GVMAG-M-3300009155-2</strain>
    </source>
</reference>
<dbReference type="EMBL" id="MN738917">
    <property type="protein sequence ID" value="QHT31278.1"/>
    <property type="molecule type" value="Genomic_DNA"/>
</dbReference>
<evidence type="ECO:0008006" key="2">
    <source>
        <dbReference type="Google" id="ProtNLM"/>
    </source>
</evidence>
<protein>
    <recommendedName>
        <fullName evidence="2">Papain-like cysteine peptidase</fullName>
    </recommendedName>
</protein>
<organism evidence="1">
    <name type="scientific">viral metagenome</name>
    <dbReference type="NCBI Taxonomy" id="1070528"/>
    <lineage>
        <taxon>unclassified sequences</taxon>
        <taxon>metagenomes</taxon>
        <taxon>organismal metagenomes</taxon>
    </lineage>
</organism>
<dbReference type="Pfam" id="PF08795">
    <property type="entry name" value="DUF1796"/>
    <property type="match status" value="1"/>
</dbReference>